<dbReference type="RefSeq" id="WP_109158627.1">
    <property type="nucleotide sequence ID" value="NZ_QEYI01000007.1"/>
</dbReference>
<evidence type="ECO:0000313" key="3">
    <source>
        <dbReference type="Proteomes" id="UP000245014"/>
    </source>
</evidence>
<protein>
    <recommendedName>
        <fullName evidence="4">Ryanodine receptor Ryr domain-containing protein</fullName>
    </recommendedName>
</protein>
<feature type="transmembrane region" description="Helical" evidence="1">
    <location>
        <begin position="27"/>
        <end position="46"/>
    </location>
</feature>
<dbReference type="EMBL" id="QEYI01000007">
    <property type="protein sequence ID" value="PWE20373.1"/>
    <property type="molecule type" value="Genomic_DNA"/>
</dbReference>
<feature type="transmembrane region" description="Helical" evidence="1">
    <location>
        <begin position="75"/>
        <end position="97"/>
    </location>
</feature>
<proteinExistence type="predicted"/>
<evidence type="ECO:0000256" key="1">
    <source>
        <dbReference type="SAM" id="Phobius"/>
    </source>
</evidence>
<keyword evidence="1" id="KW-1133">Transmembrane helix</keyword>
<reference evidence="2 3" key="1">
    <citation type="submission" date="2018-05" db="EMBL/GenBank/DDBJ databases">
        <title>Antimicrobial susceptibility testing and genomic analysis of Arcobacter skirrowii strains and one Arcobacter butzleri isolated from German poultry farms.</title>
        <authorList>
            <person name="Haenel I."/>
            <person name="Hotzel H."/>
            <person name="Tomaso H."/>
            <person name="Busch A."/>
        </authorList>
    </citation>
    <scope>NUCLEOTIDE SEQUENCE [LARGE SCALE GENOMIC DNA]</scope>
    <source>
        <strain evidence="3">v</strain>
    </source>
</reference>
<evidence type="ECO:0008006" key="4">
    <source>
        <dbReference type="Google" id="ProtNLM"/>
    </source>
</evidence>
<dbReference type="Proteomes" id="UP000245014">
    <property type="component" value="Unassembled WGS sequence"/>
</dbReference>
<dbReference type="Gene3D" id="6.20.350.10">
    <property type="match status" value="1"/>
</dbReference>
<accession>A0A2U2BZE2</accession>
<keyword evidence="1" id="KW-0812">Transmembrane</keyword>
<name>A0A2U2BZE2_9BACT</name>
<organism evidence="2 3">
    <name type="scientific">Aliarcobacter skirrowii</name>
    <dbReference type="NCBI Taxonomy" id="28200"/>
    <lineage>
        <taxon>Bacteria</taxon>
        <taxon>Pseudomonadati</taxon>
        <taxon>Campylobacterota</taxon>
        <taxon>Epsilonproteobacteria</taxon>
        <taxon>Campylobacterales</taxon>
        <taxon>Arcobacteraceae</taxon>
        <taxon>Aliarcobacter</taxon>
    </lineage>
</organism>
<evidence type="ECO:0000313" key="2">
    <source>
        <dbReference type="EMBL" id="PWE20373.1"/>
    </source>
</evidence>
<keyword evidence="1" id="KW-0472">Membrane</keyword>
<sequence>MELCNMYKEFKDSPNKVYFIEKHKSYIISRFLFVGFILAFIGFFIVEDNHIFESFTSSLQMLILNLPTDYKSWNIFLLISSLLIGVTFFYAILTTFFKEVINKKVVSNIQKEEFTFIFGLGYINETFLKNENNNENIIIAEKDLNNQYIDKFREKGFGVITQDIFEDNFKKYNFSKMKYGIIALGDDRKNIDFAIQLIDILRKIDNPITKKLIINIENNELRELFSQNLLKDKEIVVDLNNENKKLYFDYLNIAKIDIKLFSYFEECSNDLFEKHLFISSEKIKTNNEIKTLILGNGDLAINIIKDLLMLSNFPNKNQHTIYLLDEKANEFFEKVKLKTFYSKEKFSTINIIPIDISYTNIKYFNQDIFRDNNLSNIFICYDDEQTNLNLSIELNNKIFLRYETEAKLFLALFDDYSFIKNSKLLNKFIIFGNKKDILSNDRLIDEKNYSIAKLIHYGYGDEFKKDKLLTDQQNLNEKWFNIDKYSDRLSNIAQAKHLNIKLQALGLTKEKSSDCKQTILDNNINIFDEVLDKLLKDDYKKNKVSSLKEFYEKIHKASLELNNFYKDPQEAYKVIYFPKEFQTIFEKLIESEHERWNAFHYINGWEYIDEEKKDKDKKLHHCLKQISKFDKDYLKITVLYDVYSILYIPNYLANAGFEIKINSNISENAKLKSRKI</sequence>
<comment type="caution">
    <text evidence="2">The sequence shown here is derived from an EMBL/GenBank/DDBJ whole genome shotgun (WGS) entry which is preliminary data.</text>
</comment>
<gene>
    <name evidence="2" type="ORF">DF188_07850</name>
</gene>
<dbReference type="AlphaFoldDB" id="A0A2U2BZE2"/>